<dbReference type="InterPro" id="IPR038071">
    <property type="entry name" value="UROD/MetE-like_sf"/>
</dbReference>
<dbReference type="Pfam" id="PF01208">
    <property type="entry name" value="URO-D"/>
    <property type="match status" value="1"/>
</dbReference>
<dbReference type="PANTHER" id="PTHR47099:SF1">
    <property type="entry name" value="METHYLCOBAMIDE:COM METHYLTRANSFERASE MTBA"/>
    <property type="match status" value="1"/>
</dbReference>
<evidence type="ECO:0000259" key="1">
    <source>
        <dbReference type="Pfam" id="PF01208"/>
    </source>
</evidence>
<name>X1FTV2_9ZZZZ</name>
<dbReference type="Gene3D" id="3.20.20.210">
    <property type="match status" value="1"/>
</dbReference>
<evidence type="ECO:0000313" key="2">
    <source>
        <dbReference type="EMBL" id="GAH48427.1"/>
    </source>
</evidence>
<dbReference type="InterPro" id="IPR052024">
    <property type="entry name" value="Methanogen_methyltrans"/>
</dbReference>
<dbReference type="GO" id="GO:0004853">
    <property type="term" value="F:uroporphyrinogen decarboxylase activity"/>
    <property type="evidence" value="ECO:0007669"/>
    <property type="project" value="InterPro"/>
</dbReference>
<dbReference type="SUPFAM" id="SSF51726">
    <property type="entry name" value="UROD/MetE-like"/>
    <property type="match status" value="1"/>
</dbReference>
<gene>
    <name evidence="2" type="ORF">S03H2_37353</name>
</gene>
<protein>
    <recommendedName>
        <fullName evidence="1">Uroporphyrinogen decarboxylase (URO-D) domain-containing protein</fullName>
    </recommendedName>
</protein>
<sequence length="206" mass="24595">CARPFERLQFVRGTENFFMDLAYGSKEIYKLRDMIHEYNLKHIKMWLETDVDGIFMMDDWGTQNNLLISPHHWRKFLKPLYQEYCDLIHEHHKYVFFHSDGYIEEVYDDVIEIGVDAMNSQLFCMNIEKLAQKYQGKITFWGEIDRRLLLFGHVNKITEAVHRARQALDDPKGGVMAQCEWGKNNPRENIEAVFNAWNKPFEEIKV</sequence>
<organism evidence="2">
    <name type="scientific">marine sediment metagenome</name>
    <dbReference type="NCBI Taxonomy" id="412755"/>
    <lineage>
        <taxon>unclassified sequences</taxon>
        <taxon>metagenomes</taxon>
        <taxon>ecological metagenomes</taxon>
    </lineage>
</organism>
<dbReference type="InterPro" id="IPR000257">
    <property type="entry name" value="Uroporphyrinogen_deCOase"/>
</dbReference>
<dbReference type="GO" id="GO:0006779">
    <property type="term" value="P:porphyrin-containing compound biosynthetic process"/>
    <property type="evidence" value="ECO:0007669"/>
    <property type="project" value="InterPro"/>
</dbReference>
<dbReference type="AlphaFoldDB" id="X1FTV2"/>
<comment type="caution">
    <text evidence="2">The sequence shown here is derived from an EMBL/GenBank/DDBJ whole genome shotgun (WGS) entry which is preliminary data.</text>
</comment>
<dbReference type="PANTHER" id="PTHR47099">
    <property type="entry name" value="METHYLCOBAMIDE:COM METHYLTRANSFERASE MTBA"/>
    <property type="match status" value="1"/>
</dbReference>
<proteinExistence type="predicted"/>
<accession>X1FTV2</accession>
<feature type="non-terminal residue" evidence="2">
    <location>
        <position position="1"/>
    </location>
</feature>
<dbReference type="EMBL" id="BARU01022988">
    <property type="protein sequence ID" value="GAH48427.1"/>
    <property type="molecule type" value="Genomic_DNA"/>
</dbReference>
<reference evidence="2" key="1">
    <citation type="journal article" date="2014" name="Front. Microbiol.">
        <title>High frequency of phylogenetically diverse reductive dehalogenase-homologous genes in deep subseafloor sedimentary metagenomes.</title>
        <authorList>
            <person name="Kawai M."/>
            <person name="Futagami T."/>
            <person name="Toyoda A."/>
            <person name="Takaki Y."/>
            <person name="Nishi S."/>
            <person name="Hori S."/>
            <person name="Arai W."/>
            <person name="Tsubouchi T."/>
            <person name="Morono Y."/>
            <person name="Uchiyama I."/>
            <person name="Ito T."/>
            <person name="Fujiyama A."/>
            <person name="Inagaki F."/>
            <person name="Takami H."/>
        </authorList>
    </citation>
    <scope>NUCLEOTIDE SEQUENCE</scope>
    <source>
        <strain evidence="2">Expedition CK06-06</strain>
    </source>
</reference>
<feature type="domain" description="Uroporphyrinogen decarboxylase (URO-D)" evidence="1">
    <location>
        <begin position="12"/>
        <end position="198"/>
    </location>
</feature>